<name>A0A1D1VLS2_RAMVA</name>
<protein>
    <recommendedName>
        <fullName evidence="4">DOMON domain-containing protein</fullName>
    </recommendedName>
</protein>
<accession>A0A1D1VLS2</accession>
<evidence type="ECO:0000313" key="3">
    <source>
        <dbReference type="Proteomes" id="UP000186922"/>
    </source>
</evidence>
<dbReference type="AlphaFoldDB" id="A0A1D1VLS2"/>
<dbReference type="EMBL" id="BDGG01000008">
    <property type="protein sequence ID" value="GAV02562.1"/>
    <property type="molecule type" value="Genomic_DNA"/>
</dbReference>
<evidence type="ECO:0000256" key="1">
    <source>
        <dbReference type="SAM" id="SignalP"/>
    </source>
</evidence>
<dbReference type="OrthoDB" id="6372137at2759"/>
<reference evidence="2 3" key="1">
    <citation type="journal article" date="2016" name="Nat. Commun.">
        <title>Extremotolerant tardigrade genome and improved radiotolerance of human cultured cells by tardigrade-unique protein.</title>
        <authorList>
            <person name="Hashimoto T."/>
            <person name="Horikawa D.D."/>
            <person name="Saito Y."/>
            <person name="Kuwahara H."/>
            <person name="Kozuka-Hata H."/>
            <person name="Shin-I T."/>
            <person name="Minakuchi Y."/>
            <person name="Ohishi K."/>
            <person name="Motoyama A."/>
            <person name="Aizu T."/>
            <person name="Enomoto A."/>
            <person name="Kondo K."/>
            <person name="Tanaka S."/>
            <person name="Hara Y."/>
            <person name="Koshikawa S."/>
            <person name="Sagara H."/>
            <person name="Miura T."/>
            <person name="Yokobori S."/>
            <person name="Miyagawa K."/>
            <person name="Suzuki Y."/>
            <person name="Kubo T."/>
            <person name="Oyama M."/>
            <person name="Kohara Y."/>
            <person name="Fujiyama A."/>
            <person name="Arakawa K."/>
            <person name="Katayama T."/>
            <person name="Toyoda A."/>
            <person name="Kunieda T."/>
        </authorList>
    </citation>
    <scope>NUCLEOTIDE SEQUENCE [LARGE SCALE GENOMIC DNA]</scope>
    <source>
        <strain evidence="2 3">YOKOZUNA-1</strain>
    </source>
</reference>
<sequence length="198" mass="20056">MAGLISVVVLLVLSAAGAYAAAGPAACSAIGALCVGLPSGCVDTNACDVLAVVSPTPTGVHVNLTGKALGALKLSLANRWIAVGFSESGGMLNAPVVHCLEQGGKAIAELTFNHPTEHFNTGPAKIDQSQIKVGKTSVDGAMLSCEADINKKITIDDKVFDLGTTKHSLIIATGPHKDGTIMAHDVDPGTSAPLMVTF</sequence>
<evidence type="ECO:0008006" key="4">
    <source>
        <dbReference type="Google" id="ProtNLM"/>
    </source>
</evidence>
<organism evidence="2 3">
    <name type="scientific">Ramazzottius varieornatus</name>
    <name type="common">Water bear</name>
    <name type="synonym">Tardigrade</name>
    <dbReference type="NCBI Taxonomy" id="947166"/>
    <lineage>
        <taxon>Eukaryota</taxon>
        <taxon>Metazoa</taxon>
        <taxon>Ecdysozoa</taxon>
        <taxon>Tardigrada</taxon>
        <taxon>Eutardigrada</taxon>
        <taxon>Parachela</taxon>
        <taxon>Hypsibioidea</taxon>
        <taxon>Ramazzottiidae</taxon>
        <taxon>Ramazzottius</taxon>
    </lineage>
</organism>
<proteinExistence type="predicted"/>
<dbReference type="Proteomes" id="UP000186922">
    <property type="component" value="Unassembled WGS sequence"/>
</dbReference>
<gene>
    <name evidence="2" type="primary">RvY_13107-1</name>
    <name evidence="2" type="synonym">RvY_13107.1</name>
    <name evidence="2" type="ORF">RvY_13107</name>
</gene>
<feature type="signal peptide" evidence="1">
    <location>
        <begin position="1"/>
        <end position="20"/>
    </location>
</feature>
<keyword evidence="3" id="KW-1185">Reference proteome</keyword>
<feature type="chain" id="PRO_5008898581" description="DOMON domain-containing protein" evidence="1">
    <location>
        <begin position="21"/>
        <end position="198"/>
    </location>
</feature>
<evidence type="ECO:0000313" key="2">
    <source>
        <dbReference type="EMBL" id="GAV02562.1"/>
    </source>
</evidence>
<keyword evidence="1" id="KW-0732">Signal</keyword>
<comment type="caution">
    <text evidence="2">The sequence shown here is derived from an EMBL/GenBank/DDBJ whole genome shotgun (WGS) entry which is preliminary data.</text>
</comment>
<dbReference type="STRING" id="947166.A0A1D1VLS2"/>